<dbReference type="InterPro" id="IPR036508">
    <property type="entry name" value="Chitin-bd_dom_sf"/>
</dbReference>
<feature type="chain" id="PRO_5024287215" description="Chitin-binding type-2 domain-containing protein" evidence="1">
    <location>
        <begin position="25"/>
        <end position="305"/>
    </location>
</feature>
<evidence type="ECO:0000313" key="4">
    <source>
        <dbReference type="Proteomes" id="UP000326759"/>
    </source>
</evidence>
<comment type="caution">
    <text evidence="3">The sequence shown here is derived from an EMBL/GenBank/DDBJ whole genome shotgun (WGS) entry which is preliminary data.</text>
</comment>
<dbReference type="GO" id="GO:0008061">
    <property type="term" value="F:chitin binding"/>
    <property type="evidence" value="ECO:0007669"/>
    <property type="project" value="InterPro"/>
</dbReference>
<dbReference type="PROSITE" id="PS50940">
    <property type="entry name" value="CHIT_BIND_II"/>
    <property type="match status" value="1"/>
</dbReference>
<dbReference type="AlphaFoldDB" id="A0A5N5SJS1"/>
<dbReference type="Gene3D" id="2.170.140.10">
    <property type="entry name" value="Chitin binding domain"/>
    <property type="match status" value="1"/>
</dbReference>
<dbReference type="Pfam" id="PF01607">
    <property type="entry name" value="CBM_14"/>
    <property type="match status" value="1"/>
</dbReference>
<dbReference type="GO" id="GO:0005576">
    <property type="term" value="C:extracellular region"/>
    <property type="evidence" value="ECO:0007669"/>
    <property type="project" value="InterPro"/>
</dbReference>
<evidence type="ECO:0000313" key="3">
    <source>
        <dbReference type="EMBL" id="KAB7494082.1"/>
    </source>
</evidence>
<keyword evidence="1" id="KW-0732">Signal</keyword>
<feature type="signal peptide" evidence="1">
    <location>
        <begin position="1"/>
        <end position="24"/>
    </location>
</feature>
<keyword evidence="4" id="KW-1185">Reference proteome</keyword>
<protein>
    <recommendedName>
        <fullName evidence="2">Chitin-binding type-2 domain-containing protein</fullName>
    </recommendedName>
</protein>
<proteinExistence type="predicted"/>
<dbReference type="SUPFAM" id="SSF57625">
    <property type="entry name" value="Invertebrate chitin-binding proteins"/>
    <property type="match status" value="1"/>
</dbReference>
<dbReference type="SMART" id="SM00494">
    <property type="entry name" value="ChtBD2"/>
    <property type="match status" value="2"/>
</dbReference>
<feature type="domain" description="Chitin-binding type-2" evidence="2">
    <location>
        <begin position="89"/>
        <end position="153"/>
    </location>
</feature>
<dbReference type="OrthoDB" id="6020543at2759"/>
<name>A0A5N5SJS1_9CRUS</name>
<gene>
    <name evidence="3" type="ORF">Anas_05607</name>
</gene>
<dbReference type="InterPro" id="IPR002557">
    <property type="entry name" value="Chitin-bd_dom"/>
</dbReference>
<sequence>MFKKIIVCFVIPIIFAICLSVSSGDYGYGAYPIQLCSENNSFHGYCIDCETELDCNKGNNSTLHTCTQKQACQVSKTYAACTDISSVPDCSCPQGQTIKKADPYDDTKYLLCNNGERYIFDCPNNEIFDPETEACYTPPTTTSTTTTENPCSLDGGDVIKVNCTCYRYCLGGSSFLDECCQPGEIYDEVSQNCKFYYPFTCVGKTDGKYVDIHNCNEGIFATESCAENEEFDEDTEECSSDSASCDPIVDCGICPDDETFIKIDCYNYYDCDKNEDDSGFPPFVPNLDTCPIGSCFSAETGYCEI</sequence>
<organism evidence="3 4">
    <name type="scientific">Armadillidium nasatum</name>
    <dbReference type="NCBI Taxonomy" id="96803"/>
    <lineage>
        <taxon>Eukaryota</taxon>
        <taxon>Metazoa</taxon>
        <taxon>Ecdysozoa</taxon>
        <taxon>Arthropoda</taxon>
        <taxon>Crustacea</taxon>
        <taxon>Multicrustacea</taxon>
        <taxon>Malacostraca</taxon>
        <taxon>Eumalacostraca</taxon>
        <taxon>Peracarida</taxon>
        <taxon>Isopoda</taxon>
        <taxon>Oniscidea</taxon>
        <taxon>Crinocheta</taxon>
        <taxon>Armadillidiidae</taxon>
        <taxon>Armadillidium</taxon>
    </lineage>
</organism>
<evidence type="ECO:0000256" key="1">
    <source>
        <dbReference type="SAM" id="SignalP"/>
    </source>
</evidence>
<dbReference type="EMBL" id="SEYY01024488">
    <property type="protein sequence ID" value="KAB7494082.1"/>
    <property type="molecule type" value="Genomic_DNA"/>
</dbReference>
<accession>A0A5N5SJS1</accession>
<dbReference type="Proteomes" id="UP000326759">
    <property type="component" value="Unassembled WGS sequence"/>
</dbReference>
<reference evidence="3 4" key="1">
    <citation type="journal article" date="2019" name="PLoS Biol.">
        <title>Sex chromosomes control vertical transmission of feminizing Wolbachia symbionts in an isopod.</title>
        <authorList>
            <person name="Becking T."/>
            <person name="Chebbi M.A."/>
            <person name="Giraud I."/>
            <person name="Moumen B."/>
            <person name="Laverre T."/>
            <person name="Caubet Y."/>
            <person name="Peccoud J."/>
            <person name="Gilbert C."/>
            <person name="Cordaux R."/>
        </authorList>
    </citation>
    <scope>NUCLEOTIDE SEQUENCE [LARGE SCALE GENOMIC DNA]</scope>
    <source>
        <strain evidence="3">ANa2</strain>
        <tissue evidence="3">Whole body excluding digestive tract and cuticle</tissue>
    </source>
</reference>
<evidence type="ECO:0000259" key="2">
    <source>
        <dbReference type="PROSITE" id="PS50940"/>
    </source>
</evidence>